<dbReference type="SUPFAM" id="SSF81653">
    <property type="entry name" value="Calcium ATPase, transduction domain A"/>
    <property type="match status" value="1"/>
</dbReference>
<evidence type="ECO:0000256" key="2">
    <source>
        <dbReference type="ARBA" id="ARBA00004141"/>
    </source>
</evidence>
<dbReference type="FunFam" id="3.40.50.1000:FF:000211">
    <property type="entry name" value="Plasma membrane ATPase"/>
    <property type="match status" value="1"/>
</dbReference>
<feature type="transmembrane region" description="Helical" evidence="13">
    <location>
        <begin position="110"/>
        <end position="136"/>
    </location>
</feature>
<evidence type="ECO:0000256" key="3">
    <source>
        <dbReference type="ARBA" id="ARBA00008804"/>
    </source>
</evidence>
<keyword evidence="4" id="KW-0597">Phosphoprotein</keyword>
<keyword evidence="13" id="KW-0813">Transport</keyword>
<evidence type="ECO:0000256" key="9">
    <source>
        <dbReference type="ARBA" id="ARBA00022842"/>
    </source>
</evidence>
<keyword evidence="6" id="KW-0479">Metal-binding</keyword>
<dbReference type="GO" id="GO:0005886">
    <property type="term" value="C:plasma membrane"/>
    <property type="evidence" value="ECO:0007669"/>
    <property type="project" value="UniProtKB-SubCell"/>
</dbReference>
<dbReference type="InterPro" id="IPR023299">
    <property type="entry name" value="ATPase_P-typ_cyto_dom_N"/>
</dbReference>
<keyword evidence="7 13" id="KW-0547">Nucleotide-binding</keyword>
<accession>A0A9P6PW53</accession>
<protein>
    <recommendedName>
        <fullName evidence="13">Plasma membrane ATPase</fullName>
        <ecNumber evidence="13">7.1.2.1</ecNumber>
    </recommendedName>
</protein>
<keyword evidence="10 13" id="KW-1278">Translocase</keyword>
<comment type="similarity">
    <text evidence="3 13">Belongs to the cation transport ATPase (P-type) (TC 3.A.3) family. Type IIIA subfamily.</text>
</comment>
<dbReference type="SFLD" id="SFLDS00003">
    <property type="entry name" value="Haloacid_Dehalogenase"/>
    <property type="match status" value="1"/>
</dbReference>
<evidence type="ECO:0000256" key="5">
    <source>
        <dbReference type="ARBA" id="ARBA00022692"/>
    </source>
</evidence>
<dbReference type="GO" id="GO:0008553">
    <property type="term" value="F:P-type proton-exporting transporter activity"/>
    <property type="evidence" value="ECO:0007669"/>
    <property type="project" value="UniProtKB-UniRule"/>
</dbReference>
<dbReference type="EMBL" id="JAAAJB010000527">
    <property type="protein sequence ID" value="KAG0254275.1"/>
    <property type="molecule type" value="Genomic_DNA"/>
</dbReference>
<dbReference type="Gene3D" id="3.40.1110.10">
    <property type="entry name" value="Calcium-transporting ATPase, cytoplasmic domain N"/>
    <property type="match status" value="1"/>
</dbReference>
<feature type="transmembrane region" description="Helical" evidence="13">
    <location>
        <begin position="330"/>
        <end position="352"/>
    </location>
</feature>
<dbReference type="SUPFAM" id="SSF81665">
    <property type="entry name" value="Calcium ATPase, transmembrane domain M"/>
    <property type="match status" value="1"/>
</dbReference>
<gene>
    <name evidence="16" type="primary">PMA1</name>
    <name evidence="16" type="ORF">DFQ27_006937</name>
</gene>
<dbReference type="GO" id="GO:0120029">
    <property type="term" value="P:proton export across plasma membrane"/>
    <property type="evidence" value="ECO:0007669"/>
    <property type="project" value="UniProtKB-UniRule"/>
</dbReference>
<keyword evidence="8 13" id="KW-0067">ATP-binding</keyword>
<dbReference type="InterPro" id="IPR001757">
    <property type="entry name" value="P_typ_ATPase"/>
</dbReference>
<feature type="transmembrane region" description="Helical" evidence="13">
    <location>
        <begin position="729"/>
        <end position="745"/>
    </location>
</feature>
<feature type="transmembrane region" description="Helical" evidence="13">
    <location>
        <begin position="765"/>
        <end position="787"/>
    </location>
</feature>
<dbReference type="Pfam" id="PF00702">
    <property type="entry name" value="Hydrolase"/>
    <property type="match status" value="1"/>
</dbReference>
<dbReference type="Gene3D" id="2.70.150.10">
    <property type="entry name" value="Calcium-transporting ATPase, cytoplasmic transduction domain A"/>
    <property type="match status" value="1"/>
</dbReference>
<dbReference type="FunFam" id="3.40.1110.10:FF:000005">
    <property type="entry name" value="Plasma membrane ATPase"/>
    <property type="match status" value="1"/>
</dbReference>
<comment type="caution">
    <text evidence="16">The sequence shown here is derived from an EMBL/GenBank/DDBJ whole genome shotgun (WGS) entry which is preliminary data.</text>
</comment>
<evidence type="ECO:0000256" key="1">
    <source>
        <dbReference type="ARBA" id="ARBA00003417"/>
    </source>
</evidence>
<dbReference type="Pfam" id="PF00122">
    <property type="entry name" value="E1-E2_ATPase"/>
    <property type="match status" value="1"/>
</dbReference>
<dbReference type="InterPro" id="IPR023214">
    <property type="entry name" value="HAD_sf"/>
</dbReference>
<feature type="transmembrane region" description="Helical" evidence="13">
    <location>
        <begin position="700"/>
        <end position="723"/>
    </location>
</feature>
<keyword evidence="12 13" id="KW-0472">Membrane</keyword>
<dbReference type="SUPFAM" id="SSF56784">
    <property type="entry name" value="HAD-like"/>
    <property type="match status" value="1"/>
</dbReference>
<feature type="transmembrane region" description="Helical" evidence="13">
    <location>
        <begin position="299"/>
        <end position="318"/>
    </location>
</feature>
<evidence type="ECO:0000256" key="11">
    <source>
        <dbReference type="ARBA" id="ARBA00022989"/>
    </source>
</evidence>
<dbReference type="SMART" id="SM00831">
    <property type="entry name" value="Cation_ATPase_N"/>
    <property type="match status" value="1"/>
</dbReference>
<dbReference type="FunFam" id="2.70.150.10:FF:000004">
    <property type="entry name" value="Plasma membrane ATPase"/>
    <property type="match status" value="1"/>
</dbReference>
<sequence>MASPTDTSNKALTEGQNTPSTSTLNEPNNNKARTEGQSQPQSSVTINVGFQTVSVEDLYDKDKFDMSTMDTDNIFTLLQTSETGLTTAEAESRVAKFGLNRLEQKTVSPIMMFLSFMWNPLSWVMEAAALVAIVLSNGGGEPPDWPDFVGIVLLLIGNSIIGYIEERNAGNAVKALMASLAPQAKVKRDGNWATIEAANLVPGDVIAVKLGDIVPADARLIEAVNVQIDQAALTGESLPASKHNGDEIFSGSTVKQGEGEAVIIGTGSNTFFGRAAKLVAMAGDDVGHLQIVLGRIGRFCIVSIAIFLVVLVIVQYAAFKYDYRRGINNVLVLLIGGIPIAMPTVLSVTLAIGARQLAEHKAIVTRMSAIEELAGVTILCSDKTGTLTLNELTIDLTNVKTYSTFSVDDVILMSAYASRVENQDAIDKSVVQSLPDPALARQGIEQLDFIPFNPTDKRTEITYRRLSDNTIHRVSKGMSSIILDLCTRNKTEEQIAQMHADVDEFADRGLRALAVAYEEVPSNGGKGTPGNGFTLIGLLPIFDPPRHDTKETIRRAQALGVDVKMITGDQLAIAKETGRRLNMGDLMFNASVLRDGPPADCRSTTTDELVMEADGFAGVYPEHKYEIVERLQKLGHFTAMTGDGVNDAPALAKANVGIAVADASDAARSAADIVLTEPGLSVIIEAILGSRQIFQRMRNYSAYTCSITIRIVLCFSVMCFAWRFDFPPFMVLILAILNDGTILTISKDRVVPSQHPNHWDLKEIFMSAIVYGIYLSASTLVFFAVIHETDFFTNMGLSTFGGNANHYQIHSIIYLQVSTLSQALIFVTRSQGFSYVERPSLILLCAFIVAQLVATFIAVYANWGFTQIEGCGWGWALAVWVWNIIWYLPLDFIKFGLQWYFKPTSLKSVNARERELALARTRSTRSYYSTHFDQYTKPAQNFHRKHSIGGPLTADGKSLAVPSKDLRRLSIIQAAQSSHMLAGPSNAGPSQ</sequence>
<keyword evidence="11 13" id="KW-1133">Transmembrane helix</keyword>
<dbReference type="InterPro" id="IPR036412">
    <property type="entry name" value="HAD-like_sf"/>
</dbReference>
<dbReference type="InterPro" id="IPR023298">
    <property type="entry name" value="ATPase_P-typ_TM_dom_sf"/>
</dbReference>
<dbReference type="InterPro" id="IPR059000">
    <property type="entry name" value="ATPase_P-type_domA"/>
</dbReference>
<dbReference type="AlphaFoldDB" id="A0A9P6PW53"/>
<feature type="transmembrane region" description="Helical" evidence="13">
    <location>
        <begin position="148"/>
        <end position="164"/>
    </location>
</feature>
<evidence type="ECO:0000313" key="17">
    <source>
        <dbReference type="Proteomes" id="UP000807716"/>
    </source>
</evidence>
<proteinExistence type="inferred from homology"/>
<dbReference type="InterPro" id="IPR004014">
    <property type="entry name" value="ATPase_P-typ_cation-transptr_N"/>
</dbReference>
<dbReference type="GO" id="GO:0005524">
    <property type="term" value="F:ATP binding"/>
    <property type="evidence" value="ECO:0007669"/>
    <property type="project" value="UniProtKB-UniRule"/>
</dbReference>
<dbReference type="GO" id="GO:0016887">
    <property type="term" value="F:ATP hydrolysis activity"/>
    <property type="evidence" value="ECO:0007669"/>
    <property type="project" value="InterPro"/>
</dbReference>
<dbReference type="OrthoDB" id="116380at2759"/>
<evidence type="ECO:0000256" key="6">
    <source>
        <dbReference type="ARBA" id="ARBA00022723"/>
    </source>
</evidence>
<dbReference type="Pfam" id="PF00690">
    <property type="entry name" value="Cation_ATPase_N"/>
    <property type="match status" value="1"/>
</dbReference>
<evidence type="ECO:0000259" key="15">
    <source>
        <dbReference type="SMART" id="SM00831"/>
    </source>
</evidence>
<evidence type="ECO:0000256" key="10">
    <source>
        <dbReference type="ARBA" id="ARBA00022967"/>
    </source>
</evidence>
<organism evidence="16 17">
    <name type="scientific">Actinomortierella ambigua</name>
    <dbReference type="NCBI Taxonomy" id="1343610"/>
    <lineage>
        <taxon>Eukaryota</taxon>
        <taxon>Fungi</taxon>
        <taxon>Fungi incertae sedis</taxon>
        <taxon>Mucoromycota</taxon>
        <taxon>Mortierellomycotina</taxon>
        <taxon>Mortierellomycetes</taxon>
        <taxon>Mortierellales</taxon>
        <taxon>Mortierellaceae</taxon>
        <taxon>Actinomortierella</taxon>
    </lineage>
</organism>
<feature type="domain" description="Cation-transporting P-type ATPase N-terminal" evidence="15">
    <location>
        <begin position="65"/>
        <end position="137"/>
    </location>
</feature>
<dbReference type="Gene3D" id="1.20.1110.10">
    <property type="entry name" value="Calcium-transporting ATPase, transmembrane domain"/>
    <property type="match status" value="1"/>
</dbReference>
<dbReference type="InterPro" id="IPR008250">
    <property type="entry name" value="ATPase_P-typ_transduc_dom_A_sf"/>
</dbReference>
<dbReference type="InterPro" id="IPR006534">
    <property type="entry name" value="P-type_ATPase_IIIA"/>
</dbReference>
<keyword evidence="13" id="KW-0375">Hydrogen ion transport</keyword>
<evidence type="ECO:0000256" key="7">
    <source>
        <dbReference type="ARBA" id="ARBA00022741"/>
    </source>
</evidence>
<keyword evidence="5 13" id="KW-0812">Transmembrane</keyword>
<comment type="function">
    <text evidence="1">The plasma membrane ATPase of plants and fungi is a hydrogen ion pump. The proton gradient it generates drives the active transport of nutrients by H(+)-symport. The resulting external acidification and/or internal alkinization may mediate growth responses.</text>
</comment>
<dbReference type="NCBIfam" id="TIGR01647">
    <property type="entry name" value="ATPase-IIIA_H"/>
    <property type="match status" value="1"/>
</dbReference>
<evidence type="ECO:0000313" key="16">
    <source>
        <dbReference type="EMBL" id="KAG0254275.1"/>
    </source>
</evidence>
<feature type="transmembrane region" description="Helical" evidence="13">
    <location>
        <begin position="873"/>
        <end position="893"/>
    </location>
</feature>
<comment type="catalytic activity">
    <reaction evidence="13">
        <text>ATP + H2O + H(+)(in) = ADP + phosphate + 2 H(+)(out)</text>
        <dbReference type="Rhea" id="RHEA:20852"/>
        <dbReference type="ChEBI" id="CHEBI:15377"/>
        <dbReference type="ChEBI" id="CHEBI:15378"/>
        <dbReference type="ChEBI" id="CHEBI:30616"/>
        <dbReference type="ChEBI" id="CHEBI:43474"/>
        <dbReference type="ChEBI" id="CHEBI:456216"/>
        <dbReference type="EC" id="7.1.2.1"/>
    </reaction>
</comment>
<dbReference type="CDD" id="cd02076">
    <property type="entry name" value="P-type_ATPase_H"/>
    <property type="match status" value="1"/>
</dbReference>
<dbReference type="EC" id="7.1.2.1" evidence="13"/>
<dbReference type="SFLD" id="SFLDF00027">
    <property type="entry name" value="p-type_atpase"/>
    <property type="match status" value="1"/>
</dbReference>
<feature type="transmembrane region" description="Helical" evidence="13">
    <location>
        <begin position="807"/>
        <end position="828"/>
    </location>
</feature>
<feature type="region of interest" description="Disordered" evidence="14">
    <location>
        <begin position="1"/>
        <end position="45"/>
    </location>
</feature>
<evidence type="ECO:0000256" key="14">
    <source>
        <dbReference type="SAM" id="MobiDB-lite"/>
    </source>
</evidence>
<dbReference type="PRINTS" id="PR00120">
    <property type="entry name" value="HATPASE"/>
</dbReference>
<dbReference type="NCBIfam" id="TIGR01494">
    <property type="entry name" value="ATPase_P-type"/>
    <property type="match status" value="2"/>
</dbReference>
<keyword evidence="9 13" id="KW-0460">Magnesium</keyword>
<dbReference type="PANTHER" id="PTHR42861">
    <property type="entry name" value="CALCIUM-TRANSPORTING ATPASE"/>
    <property type="match status" value="1"/>
</dbReference>
<dbReference type="Gene3D" id="3.40.50.1000">
    <property type="entry name" value="HAD superfamily/HAD-like"/>
    <property type="match status" value="1"/>
</dbReference>
<dbReference type="Proteomes" id="UP000807716">
    <property type="component" value="Unassembled WGS sequence"/>
</dbReference>
<evidence type="ECO:0000256" key="8">
    <source>
        <dbReference type="ARBA" id="ARBA00022840"/>
    </source>
</evidence>
<reference evidence="16" key="1">
    <citation type="journal article" date="2020" name="Fungal Divers.">
        <title>Resolving the Mortierellaceae phylogeny through synthesis of multi-gene phylogenetics and phylogenomics.</title>
        <authorList>
            <person name="Vandepol N."/>
            <person name="Liber J."/>
            <person name="Desiro A."/>
            <person name="Na H."/>
            <person name="Kennedy M."/>
            <person name="Barry K."/>
            <person name="Grigoriev I.V."/>
            <person name="Miller A.N."/>
            <person name="O'Donnell K."/>
            <person name="Stajich J.E."/>
            <person name="Bonito G."/>
        </authorList>
    </citation>
    <scope>NUCLEOTIDE SEQUENCE</scope>
    <source>
        <strain evidence="16">BC1065</strain>
    </source>
</reference>
<dbReference type="SFLD" id="SFLDG00002">
    <property type="entry name" value="C1.7:_P-type_atpase_like"/>
    <property type="match status" value="1"/>
</dbReference>
<keyword evidence="17" id="KW-1185">Reference proteome</keyword>
<dbReference type="InterPro" id="IPR044492">
    <property type="entry name" value="P_typ_ATPase_HD_dom"/>
</dbReference>
<dbReference type="InterPro" id="IPR018303">
    <property type="entry name" value="ATPase_P-typ_P_site"/>
</dbReference>
<feature type="transmembrane region" description="Helical" evidence="13">
    <location>
        <begin position="840"/>
        <end position="861"/>
    </location>
</feature>
<dbReference type="PROSITE" id="PS00154">
    <property type="entry name" value="ATPASE_E1_E2"/>
    <property type="match status" value="1"/>
</dbReference>
<name>A0A9P6PW53_9FUNG</name>
<dbReference type="GO" id="GO:0046872">
    <property type="term" value="F:metal ion binding"/>
    <property type="evidence" value="ECO:0007669"/>
    <property type="project" value="UniProtKB-KW"/>
</dbReference>
<evidence type="ECO:0000256" key="12">
    <source>
        <dbReference type="ARBA" id="ARBA00023136"/>
    </source>
</evidence>
<comment type="subcellular location">
    <subcellularLocation>
        <location evidence="13">Cell membrane</location>
        <topology evidence="13">Multi-pass membrane protein</topology>
    </subcellularLocation>
    <subcellularLocation>
        <location evidence="2">Membrane</location>
        <topology evidence="2">Multi-pass membrane protein</topology>
    </subcellularLocation>
</comment>
<evidence type="ECO:0000256" key="4">
    <source>
        <dbReference type="ARBA" id="ARBA00022553"/>
    </source>
</evidence>
<keyword evidence="13" id="KW-0406">Ion transport</keyword>
<evidence type="ECO:0000256" key="13">
    <source>
        <dbReference type="RuleBase" id="RU362083"/>
    </source>
</evidence>
<dbReference type="PRINTS" id="PR00119">
    <property type="entry name" value="CATATPASE"/>
</dbReference>